<dbReference type="AlphaFoldDB" id="A0A8D6ZWY4"/>
<feature type="transmembrane region" description="Helical" evidence="1">
    <location>
        <begin position="12"/>
        <end position="34"/>
    </location>
</feature>
<accession>A0A8D6ZWY4</accession>
<evidence type="ECO:0000256" key="1">
    <source>
        <dbReference type="SAM" id="Phobius"/>
    </source>
</evidence>
<organism evidence="2">
    <name type="scientific">Musa acuminata subsp. malaccensis</name>
    <name type="common">Wild banana</name>
    <name type="synonym">Musa malaccensis</name>
    <dbReference type="NCBI Taxonomy" id="214687"/>
    <lineage>
        <taxon>Eukaryota</taxon>
        <taxon>Viridiplantae</taxon>
        <taxon>Streptophyta</taxon>
        <taxon>Embryophyta</taxon>
        <taxon>Tracheophyta</taxon>
        <taxon>Spermatophyta</taxon>
        <taxon>Magnoliopsida</taxon>
        <taxon>Liliopsida</taxon>
        <taxon>Zingiberales</taxon>
        <taxon>Musaceae</taxon>
        <taxon>Musa</taxon>
    </lineage>
</organism>
<proteinExistence type="predicted"/>
<sequence length="62" mass="7124">MNSPPSCNNNNYVLFFIFVHLCGDLRAENTIFFLSRMKHMDSALCIQGNELNKPVADDRHSH</sequence>
<keyword evidence="1" id="KW-0812">Transmembrane</keyword>
<evidence type="ECO:0000313" key="2">
    <source>
        <dbReference type="EMBL" id="CAG1838143.1"/>
    </source>
</evidence>
<protein>
    <submittedName>
        <fullName evidence="2">(wild Malaysian banana) hypothetical protein</fullName>
    </submittedName>
</protein>
<reference evidence="2" key="1">
    <citation type="submission" date="2021-03" db="EMBL/GenBank/DDBJ databases">
        <authorList>
            <consortium name="Genoscope - CEA"/>
            <person name="William W."/>
        </authorList>
    </citation>
    <scope>NUCLEOTIDE SEQUENCE</scope>
    <source>
        <strain evidence="2">Doubled-haploid Pahang</strain>
    </source>
</reference>
<keyword evidence="1" id="KW-1133">Transmembrane helix</keyword>
<keyword evidence="1" id="KW-0472">Membrane</keyword>
<dbReference type="EMBL" id="HG996470">
    <property type="protein sequence ID" value="CAG1838143.1"/>
    <property type="molecule type" value="Genomic_DNA"/>
</dbReference>
<name>A0A8D6ZWY4_MUSAM</name>
<gene>
    <name evidence="2" type="ORF">GSMUA_263200.1</name>
</gene>